<feature type="region of interest" description="PtIM" evidence="12">
    <location>
        <begin position="244"/>
        <end position="324"/>
    </location>
</feature>
<dbReference type="AlphaFoldDB" id="A0A518BJG1"/>
<dbReference type="FunFam" id="3.40.50.300:FF:000011">
    <property type="entry name" value="Putative ABC transporter ATP-binding component"/>
    <property type="match status" value="1"/>
</dbReference>
<evidence type="ECO:0000256" key="6">
    <source>
        <dbReference type="ARBA" id="ARBA00022741"/>
    </source>
</evidence>
<keyword evidence="2 12" id="KW-0963">Cytoplasm</keyword>
<keyword evidence="10 12" id="KW-0694">RNA-binding</keyword>
<comment type="subcellular location">
    <subcellularLocation>
        <location evidence="12">Cytoplasm</location>
    </subcellularLocation>
    <text evidence="12">Associates with ribosomes and polysomes.</text>
</comment>
<dbReference type="NCBIfam" id="NF008775">
    <property type="entry name" value="PRK11819.1"/>
    <property type="match status" value="1"/>
</dbReference>
<feature type="domain" description="ABC transporter" evidence="13">
    <location>
        <begin position="7"/>
        <end position="261"/>
    </location>
</feature>
<evidence type="ECO:0000256" key="5">
    <source>
        <dbReference type="ARBA" id="ARBA00022737"/>
    </source>
</evidence>
<keyword evidence="11 12" id="KW-0648">Protein biosynthesis</keyword>
<keyword evidence="3 12" id="KW-0820">tRNA-binding</keyword>
<feature type="domain" description="ABC transporter" evidence="13">
    <location>
        <begin position="326"/>
        <end position="551"/>
    </location>
</feature>
<gene>
    <name evidence="12" type="primary">ettA</name>
    <name evidence="14" type="ORF">Pla133_21940</name>
</gene>
<dbReference type="GO" id="GO:0045900">
    <property type="term" value="P:negative regulation of translational elongation"/>
    <property type="evidence" value="ECO:0007669"/>
    <property type="project" value="UniProtKB-UniRule"/>
</dbReference>
<keyword evidence="9 12" id="KW-0810">Translation regulation</keyword>
<keyword evidence="5 12" id="KW-0677">Repeat</keyword>
<dbReference type="Pfam" id="PF00005">
    <property type="entry name" value="ABC_tran"/>
    <property type="match status" value="2"/>
</dbReference>
<dbReference type="PANTHER" id="PTHR43858">
    <property type="entry name" value="ENERGY-DEPENDENT TRANSLATIONAL THROTTLE PROTEIN ETTA"/>
    <property type="match status" value="1"/>
</dbReference>
<keyword evidence="6 12" id="KW-0547">Nucleotide-binding</keyword>
<dbReference type="CDD" id="cd03221">
    <property type="entry name" value="ABCF_EF-3"/>
    <property type="match status" value="2"/>
</dbReference>
<dbReference type="SUPFAM" id="SSF52540">
    <property type="entry name" value="P-loop containing nucleoside triphosphate hydrolases"/>
    <property type="match status" value="2"/>
</dbReference>
<reference evidence="14 15" key="1">
    <citation type="submission" date="2019-02" db="EMBL/GenBank/DDBJ databases">
        <title>Deep-cultivation of Planctomycetes and their phenomic and genomic characterization uncovers novel biology.</title>
        <authorList>
            <person name="Wiegand S."/>
            <person name="Jogler M."/>
            <person name="Boedeker C."/>
            <person name="Pinto D."/>
            <person name="Vollmers J."/>
            <person name="Rivas-Marin E."/>
            <person name="Kohn T."/>
            <person name="Peeters S.H."/>
            <person name="Heuer A."/>
            <person name="Rast P."/>
            <person name="Oberbeckmann S."/>
            <person name="Bunk B."/>
            <person name="Jeske O."/>
            <person name="Meyerdierks A."/>
            <person name="Storesund J.E."/>
            <person name="Kallscheuer N."/>
            <person name="Luecker S."/>
            <person name="Lage O.M."/>
            <person name="Pohl T."/>
            <person name="Merkel B.J."/>
            <person name="Hornburger P."/>
            <person name="Mueller R.-W."/>
            <person name="Bruemmer F."/>
            <person name="Labrenz M."/>
            <person name="Spormann A.M."/>
            <person name="Op den Camp H."/>
            <person name="Overmann J."/>
            <person name="Amann R."/>
            <person name="Jetten M.S.M."/>
            <person name="Mascher T."/>
            <person name="Medema M.H."/>
            <person name="Devos D.P."/>
            <person name="Kaster A.-K."/>
            <person name="Ovreas L."/>
            <person name="Rohde M."/>
            <person name="Galperin M.Y."/>
            <person name="Jogler C."/>
        </authorList>
    </citation>
    <scope>NUCLEOTIDE SEQUENCE [LARGE SCALE GENOMIC DNA]</scope>
    <source>
        <strain evidence="14 15">Pla133</strain>
    </source>
</reference>
<dbReference type="EC" id="3.6.1.-" evidence="12"/>
<dbReference type="InterPro" id="IPR027417">
    <property type="entry name" value="P-loop_NTPase"/>
</dbReference>
<comment type="catalytic activity">
    <reaction evidence="12">
        <text>ATP + H2O = ADP + phosphate + H(+)</text>
        <dbReference type="Rhea" id="RHEA:13065"/>
        <dbReference type="ChEBI" id="CHEBI:15377"/>
        <dbReference type="ChEBI" id="CHEBI:15378"/>
        <dbReference type="ChEBI" id="CHEBI:30616"/>
        <dbReference type="ChEBI" id="CHEBI:43474"/>
        <dbReference type="ChEBI" id="CHEBI:456216"/>
    </reaction>
</comment>
<comment type="caution">
    <text evidence="12">Lacks conserved residue(s) required for the propagation of feature annotation.</text>
</comment>
<organism evidence="14 15">
    <name type="scientific">Engelhardtia mirabilis</name>
    <dbReference type="NCBI Taxonomy" id="2528011"/>
    <lineage>
        <taxon>Bacteria</taxon>
        <taxon>Pseudomonadati</taxon>
        <taxon>Planctomycetota</taxon>
        <taxon>Planctomycetia</taxon>
        <taxon>Planctomycetia incertae sedis</taxon>
        <taxon>Engelhardtia</taxon>
    </lineage>
</organism>
<dbReference type="InterPro" id="IPR032781">
    <property type="entry name" value="ABC_tran_Xtn"/>
</dbReference>
<dbReference type="PROSITE" id="PS50893">
    <property type="entry name" value="ABC_TRANSPORTER_2"/>
    <property type="match status" value="2"/>
</dbReference>
<evidence type="ECO:0000256" key="11">
    <source>
        <dbReference type="ARBA" id="ARBA00022917"/>
    </source>
</evidence>
<dbReference type="GO" id="GO:0005524">
    <property type="term" value="F:ATP binding"/>
    <property type="evidence" value="ECO:0007669"/>
    <property type="project" value="UniProtKB-UniRule"/>
</dbReference>
<dbReference type="Gene3D" id="3.40.50.300">
    <property type="entry name" value="P-loop containing nucleotide triphosphate hydrolases"/>
    <property type="match status" value="2"/>
</dbReference>
<keyword evidence="8 12" id="KW-0067">ATP-binding</keyword>
<evidence type="ECO:0000256" key="3">
    <source>
        <dbReference type="ARBA" id="ARBA00022555"/>
    </source>
</evidence>
<evidence type="ECO:0000256" key="8">
    <source>
        <dbReference type="ARBA" id="ARBA00022840"/>
    </source>
</evidence>
<evidence type="ECO:0000259" key="13">
    <source>
        <dbReference type="PROSITE" id="PS50893"/>
    </source>
</evidence>
<comment type="function">
    <text evidence="12">A translation factor that gates the progression of the 70S ribosomal initiation complex (IC, containing tRNA(fMet) in the P-site) into the translation elongation cycle by using a mechanism sensitive to the ATP/ADP ratio. Binds to the 70S ribosome E-site where it modulates the state of the translating ribosome during subunit translocation. ATP hydrolysis probably frees it from the ribosome, which can enter the elongation phase.</text>
</comment>
<name>A0A518BJG1_9BACT</name>
<dbReference type="Proteomes" id="UP000316921">
    <property type="component" value="Chromosome"/>
</dbReference>
<dbReference type="InterPro" id="IPR017871">
    <property type="entry name" value="ABC_transporter-like_CS"/>
</dbReference>
<dbReference type="EMBL" id="CP036287">
    <property type="protein sequence ID" value="QDU67116.1"/>
    <property type="molecule type" value="Genomic_DNA"/>
</dbReference>
<dbReference type="FunFam" id="3.40.50.300:FF:000183">
    <property type="entry name" value="ABC transporter ATP-binding protein yjjK"/>
    <property type="match status" value="1"/>
</dbReference>
<dbReference type="PANTHER" id="PTHR43858:SF1">
    <property type="entry name" value="ABC TRANSPORTER-RELATED PROTEIN"/>
    <property type="match status" value="1"/>
</dbReference>
<dbReference type="KEGG" id="pbap:Pla133_21940"/>
<dbReference type="InterPro" id="IPR003593">
    <property type="entry name" value="AAA+_ATPase"/>
</dbReference>
<dbReference type="GO" id="GO:0000049">
    <property type="term" value="F:tRNA binding"/>
    <property type="evidence" value="ECO:0007669"/>
    <property type="project" value="UniProtKB-UniRule"/>
</dbReference>
<keyword evidence="15" id="KW-1185">Reference proteome</keyword>
<evidence type="ECO:0000313" key="14">
    <source>
        <dbReference type="EMBL" id="QDU67116.1"/>
    </source>
</evidence>
<evidence type="ECO:0000313" key="15">
    <source>
        <dbReference type="Proteomes" id="UP000316921"/>
    </source>
</evidence>
<dbReference type="GO" id="GO:0016887">
    <property type="term" value="F:ATP hydrolysis activity"/>
    <property type="evidence" value="ECO:0007669"/>
    <property type="project" value="UniProtKB-UniRule"/>
</dbReference>
<dbReference type="Pfam" id="PF12848">
    <property type="entry name" value="ABC_tran_Xtn"/>
    <property type="match status" value="1"/>
</dbReference>
<comment type="subunit">
    <text evidence="12">Monomer. Probably contacts ribosomal proteins L1, L5, L33 and S7, the 16S and 23S rRNA and the P-site containing tRNA(fMet).</text>
</comment>
<keyword evidence="4 12" id="KW-0699">rRNA-binding</keyword>
<protein>
    <recommendedName>
        <fullName evidence="12">Energy-dependent translational throttle protein EttA</fullName>
        <ecNumber evidence="12">3.6.1.-</ecNumber>
    </recommendedName>
    <alternativeName>
        <fullName evidence="12">Translational regulatory factor EttA</fullName>
    </alternativeName>
</protein>
<sequence>MSERIIYNIQELKKFYGQKEVLKGISLSFFDDAKIGVIGPNGAGKSTLLRIIAGEDKEFEGVAKPAAGATIGYLSQEPPLDESKDVAGNLEEAVAHVRVLTDRYNEVAEKMGTVTDDDELMALSDEMVKLDEQILHRDAWNLDSRLEQAATALCLPPMDADVSKLSGGERRRVALCMLLLEQPDILLLDEPTNHLDAETIEWLEEHLKTYPGCVMLITHDRYFLDNVVGWMLEVERGHGTPYKGNYSDYLDAKAKRLSEKRQGDSKLLKLIKAEREWKAKTPKARTTQSKSRLQRLKDLEGQRVEDQVEAVDLRIPPGPRLGDKVIEVEHLTKGFGGRTLIKDLTFSMPGGAILGVVGANGMGKSTLLKIMLGKEEPDEGKVTMGSTVQLTYLDQSRMILDDEKTVFDNITEGNERIPFGNSSIDGRAYVARFNFKGEDQQKLLGECSGGMRNRVLLARMLKNGANVILLDEPTNDLDLDTLRVLEEAIEHFPGSAIVVSHDRYFLNRIVTHILAFEGDGYVNFHHGTYEDYTEWRKEWRERMGFGPESRAGRYRKLLRS</sequence>
<evidence type="ECO:0000256" key="7">
    <source>
        <dbReference type="ARBA" id="ARBA00022801"/>
    </source>
</evidence>
<comment type="similarity">
    <text evidence="1 12">Belongs to the ABC transporter superfamily. ABCF family. Translational throttle EttA subfamily.</text>
</comment>
<evidence type="ECO:0000256" key="2">
    <source>
        <dbReference type="ARBA" id="ARBA00022490"/>
    </source>
</evidence>
<comment type="domain">
    <text evidence="12">The arm domain is inserted in the first ABC transporter domain. Probably contacts ribosomal protein L1.</text>
</comment>
<dbReference type="GO" id="GO:0019843">
    <property type="term" value="F:rRNA binding"/>
    <property type="evidence" value="ECO:0007669"/>
    <property type="project" value="UniProtKB-UniRule"/>
</dbReference>
<dbReference type="SMART" id="SM00382">
    <property type="entry name" value="AAA"/>
    <property type="match status" value="2"/>
</dbReference>
<dbReference type="RefSeq" id="WP_145065000.1">
    <property type="nucleotide sequence ID" value="NZ_CP036287.1"/>
</dbReference>
<evidence type="ECO:0000256" key="10">
    <source>
        <dbReference type="ARBA" id="ARBA00022884"/>
    </source>
</evidence>
<dbReference type="InterPro" id="IPR022374">
    <property type="entry name" value="EttA"/>
</dbReference>
<evidence type="ECO:0000256" key="9">
    <source>
        <dbReference type="ARBA" id="ARBA00022845"/>
    </source>
</evidence>
<proteinExistence type="inferred from homology"/>
<evidence type="ECO:0000256" key="1">
    <source>
        <dbReference type="ARBA" id="ARBA00005868"/>
    </source>
</evidence>
<evidence type="ECO:0000256" key="4">
    <source>
        <dbReference type="ARBA" id="ARBA00022730"/>
    </source>
</evidence>
<dbReference type="HAMAP" id="MF_00847">
    <property type="entry name" value="EttA"/>
    <property type="match status" value="1"/>
</dbReference>
<dbReference type="PROSITE" id="PS00211">
    <property type="entry name" value="ABC_TRANSPORTER_1"/>
    <property type="match status" value="2"/>
</dbReference>
<dbReference type="GO" id="GO:0006412">
    <property type="term" value="P:translation"/>
    <property type="evidence" value="ECO:0007669"/>
    <property type="project" value="UniProtKB-KW"/>
</dbReference>
<dbReference type="InterPro" id="IPR003439">
    <property type="entry name" value="ABC_transporter-like_ATP-bd"/>
</dbReference>
<feature type="binding site" evidence="12">
    <location>
        <begin position="39"/>
        <end position="46"/>
    </location>
    <ligand>
        <name>ATP</name>
        <dbReference type="ChEBI" id="CHEBI:30616"/>
        <label>1</label>
    </ligand>
</feature>
<dbReference type="GO" id="GO:0005737">
    <property type="term" value="C:cytoplasm"/>
    <property type="evidence" value="ECO:0007669"/>
    <property type="project" value="UniProtKB-SubCell"/>
</dbReference>
<accession>A0A518BJG1</accession>
<evidence type="ECO:0000256" key="12">
    <source>
        <dbReference type="HAMAP-Rule" id="MF_00847"/>
    </source>
</evidence>
<keyword evidence="7 12" id="KW-0378">Hydrolase</keyword>
<dbReference type="GO" id="GO:0043022">
    <property type="term" value="F:ribosome binding"/>
    <property type="evidence" value="ECO:0007669"/>
    <property type="project" value="UniProtKB-UniRule"/>
</dbReference>
<comment type="domain">
    <text evidence="12">The P-site tRNA interaction motif (PtIM domain) probably interacts with the P-site tRNA(fMet) as well as the 23S rRNA.</text>
</comment>